<dbReference type="PANTHER" id="PTHR43877:SF2">
    <property type="entry name" value="AMINOALKYLPHOSPHONATE N-ACETYLTRANSFERASE-RELATED"/>
    <property type="match status" value="1"/>
</dbReference>
<dbReference type="AlphaFoldDB" id="A0A511DG96"/>
<protein>
    <submittedName>
        <fullName evidence="4">N-acetyltransferase</fullName>
    </submittedName>
</protein>
<dbReference type="RefSeq" id="WP_147104644.1">
    <property type="nucleotide sequence ID" value="NZ_BJVJ01000012.1"/>
</dbReference>
<dbReference type="EMBL" id="BJVJ01000012">
    <property type="protein sequence ID" value="GEL22774.1"/>
    <property type="molecule type" value="Genomic_DNA"/>
</dbReference>
<evidence type="ECO:0000256" key="1">
    <source>
        <dbReference type="ARBA" id="ARBA00022679"/>
    </source>
</evidence>
<keyword evidence="5" id="KW-1185">Reference proteome</keyword>
<dbReference type="InterPro" id="IPR016181">
    <property type="entry name" value="Acyl_CoA_acyltransferase"/>
</dbReference>
<name>A0A511DG96_9PSEU</name>
<keyword evidence="1 4" id="KW-0808">Transferase</keyword>
<dbReference type="Proteomes" id="UP000321685">
    <property type="component" value="Unassembled WGS sequence"/>
</dbReference>
<feature type="domain" description="N-acetyltransferase" evidence="3">
    <location>
        <begin position="11"/>
        <end position="159"/>
    </location>
</feature>
<proteinExistence type="predicted"/>
<dbReference type="SUPFAM" id="SSF55729">
    <property type="entry name" value="Acyl-CoA N-acyltransferases (Nat)"/>
    <property type="match status" value="1"/>
</dbReference>
<organism evidence="4 5">
    <name type="scientific">Pseudonocardia sulfidoxydans NBRC 16205</name>
    <dbReference type="NCBI Taxonomy" id="1223511"/>
    <lineage>
        <taxon>Bacteria</taxon>
        <taxon>Bacillati</taxon>
        <taxon>Actinomycetota</taxon>
        <taxon>Actinomycetes</taxon>
        <taxon>Pseudonocardiales</taxon>
        <taxon>Pseudonocardiaceae</taxon>
        <taxon>Pseudonocardia</taxon>
    </lineage>
</organism>
<dbReference type="PROSITE" id="PS51186">
    <property type="entry name" value="GNAT"/>
    <property type="match status" value="1"/>
</dbReference>
<evidence type="ECO:0000313" key="4">
    <source>
        <dbReference type="EMBL" id="GEL22774.1"/>
    </source>
</evidence>
<sequence>MERLDPVVLDVRVHDYTDPVVAELVEEVQGEYVVRYGDRDLTPVDPAEFRLPRGFVLVGWCEGVAVGSVAMRAAAQPGVAEMKRLYVRASHRRRGLARLLLHAAEDRAREAGYTRIVLETGVRQPEAIALYETEGYTPVAGFGYYADMPSSRYFGLDLTGSRSRR</sequence>
<reference evidence="4 5" key="1">
    <citation type="submission" date="2019-07" db="EMBL/GenBank/DDBJ databases">
        <title>Whole genome shotgun sequence of Pseudonocardia sulfidoxydans NBRC 16205.</title>
        <authorList>
            <person name="Hosoyama A."/>
            <person name="Uohara A."/>
            <person name="Ohji S."/>
            <person name="Ichikawa N."/>
        </authorList>
    </citation>
    <scope>NUCLEOTIDE SEQUENCE [LARGE SCALE GENOMIC DNA]</scope>
    <source>
        <strain evidence="4 5">NBRC 16205</strain>
    </source>
</reference>
<accession>A0A511DG96</accession>
<dbReference type="GO" id="GO:0016747">
    <property type="term" value="F:acyltransferase activity, transferring groups other than amino-acyl groups"/>
    <property type="evidence" value="ECO:0007669"/>
    <property type="project" value="InterPro"/>
</dbReference>
<comment type="caution">
    <text evidence="4">The sequence shown here is derived from an EMBL/GenBank/DDBJ whole genome shotgun (WGS) entry which is preliminary data.</text>
</comment>
<evidence type="ECO:0000259" key="3">
    <source>
        <dbReference type="PROSITE" id="PS51186"/>
    </source>
</evidence>
<dbReference type="InterPro" id="IPR050832">
    <property type="entry name" value="Bact_Acetyltransf"/>
</dbReference>
<dbReference type="Pfam" id="PF00583">
    <property type="entry name" value="Acetyltransf_1"/>
    <property type="match status" value="1"/>
</dbReference>
<dbReference type="OrthoDB" id="70840at2"/>
<dbReference type="Gene3D" id="3.40.630.30">
    <property type="match status" value="1"/>
</dbReference>
<dbReference type="InterPro" id="IPR000182">
    <property type="entry name" value="GNAT_dom"/>
</dbReference>
<gene>
    <name evidence="4" type="ORF">PSU4_17280</name>
</gene>
<evidence type="ECO:0000313" key="5">
    <source>
        <dbReference type="Proteomes" id="UP000321685"/>
    </source>
</evidence>
<keyword evidence="2" id="KW-0012">Acyltransferase</keyword>
<dbReference type="PANTHER" id="PTHR43877">
    <property type="entry name" value="AMINOALKYLPHOSPHONATE N-ACETYLTRANSFERASE-RELATED-RELATED"/>
    <property type="match status" value="1"/>
</dbReference>
<evidence type="ECO:0000256" key="2">
    <source>
        <dbReference type="ARBA" id="ARBA00023315"/>
    </source>
</evidence>